<evidence type="ECO:0000259" key="4">
    <source>
        <dbReference type="PROSITE" id="PS50089"/>
    </source>
</evidence>
<protein>
    <recommendedName>
        <fullName evidence="7">RING-type domain-containing protein</fullName>
    </recommendedName>
</protein>
<dbReference type="PROSITE" id="PS50828">
    <property type="entry name" value="SMR"/>
    <property type="match status" value="1"/>
</dbReference>
<dbReference type="SMART" id="SM00184">
    <property type="entry name" value="RING"/>
    <property type="match status" value="1"/>
</dbReference>
<keyword evidence="3" id="KW-0812">Transmembrane</keyword>
<feature type="compositionally biased region" description="Polar residues" evidence="2">
    <location>
        <begin position="243"/>
        <end position="290"/>
    </location>
</feature>
<feature type="compositionally biased region" description="Low complexity" evidence="2">
    <location>
        <begin position="312"/>
        <end position="322"/>
    </location>
</feature>
<feature type="domain" description="Smr" evidence="5">
    <location>
        <begin position="626"/>
        <end position="705"/>
    </location>
</feature>
<feature type="compositionally biased region" description="Basic residues" evidence="2">
    <location>
        <begin position="347"/>
        <end position="366"/>
    </location>
</feature>
<accession>A0A7S3V5Q9</accession>
<keyword evidence="1" id="KW-0862">Zinc</keyword>
<evidence type="ECO:0000256" key="3">
    <source>
        <dbReference type="SAM" id="Phobius"/>
    </source>
</evidence>
<feature type="compositionally biased region" description="Basic residues" evidence="2">
    <location>
        <begin position="296"/>
        <end position="307"/>
    </location>
</feature>
<dbReference type="PANTHER" id="PTHR47417:SF1">
    <property type="entry name" value="SMR DOMAIN-CONTAINING PROTEIN YPL199C"/>
    <property type="match status" value="1"/>
</dbReference>
<gene>
    <name evidence="6" type="ORF">CDEB00056_LOCUS3169</name>
</gene>
<sequence>MATMERSYIPRETKPRFISDETNQLLLELLFMITLMFMFENLTALANIRGDARSQALSVITVVVSIFSMAKFGLLISNGRQELATMKQAKESEEVLVVENSTHRTQRSQRSRRKQPTQEKSIENWPEIVKFIIHGCDNVKEINTHTIAYFMIKCVIVPLHYIRTYLPIVLGTLIKGMKYFSNQVDKGLVKIYRRLRPSLVRFCELEREKSSIPTFLTTTLSNFLDLTADFVDGVGPTGASRPDQVNTGTVAMASSPTRQQNTASNTSSTGKRQRYFQRSTGGTHPQSRSPNMPRRTTSRSTRHHHRGNINTRQQQQRESQSSAEVSDLSTQLTNENILSTSPTGPTRQRHAAAKRRRRNLRRRTAKQNRGNAENEDATSEKPLEKNICLFLGRDVMESNLASNAGGEEDSCPCCLKRFQIELESDQIAVLPCQHGCCLPCLSSFSKVSRKKHSEVSFGCPLCRTPLSHKSIRELTSIIIDQTPALKERFGQMHLSYEDCLQICCQLLNYHDFNIVKVLQSLDSMLVDNLQTSLRRVNSLTVKQKHQVYDEARRPVEVLFKEVRDLRQKLRNISSEANYSYISSKRRIDTLQEDLIPKAMKNAQNYIWNAMNSAGEMARDSDDGIVLDFHGLHVEEAKNKFDDEVVPILPVIKKIRLIVGRGKHSSAQIARLKPMLQEHIAEHPRHHLMTCRVDPTNDGALFVYYKH</sequence>
<organism evidence="6">
    <name type="scientific">Chaetoceros debilis</name>
    <dbReference type="NCBI Taxonomy" id="122233"/>
    <lineage>
        <taxon>Eukaryota</taxon>
        <taxon>Sar</taxon>
        <taxon>Stramenopiles</taxon>
        <taxon>Ochrophyta</taxon>
        <taxon>Bacillariophyta</taxon>
        <taxon>Coscinodiscophyceae</taxon>
        <taxon>Chaetocerotophycidae</taxon>
        <taxon>Chaetocerotales</taxon>
        <taxon>Chaetocerotaceae</taxon>
        <taxon>Chaetoceros</taxon>
    </lineage>
</organism>
<feature type="region of interest" description="Disordered" evidence="2">
    <location>
        <begin position="235"/>
        <end position="379"/>
    </location>
</feature>
<dbReference type="SMART" id="SM00463">
    <property type="entry name" value="SMR"/>
    <property type="match status" value="1"/>
</dbReference>
<dbReference type="InterPro" id="IPR001841">
    <property type="entry name" value="Znf_RING"/>
</dbReference>
<dbReference type="InterPro" id="IPR002625">
    <property type="entry name" value="Smr_dom"/>
</dbReference>
<dbReference type="InterPro" id="IPR053020">
    <property type="entry name" value="Smr_domain_protein"/>
</dbReference>
<proteinExistence type="predicted"/>
<dbReference type="InterPro" id="IPR036063">
    <property type="entry name" value="Smr_dom_sf"/>
</dbReference>
<evidence type="ECO:0008006" key="7">
    <source>
        <dbReference type="Google" id="ProtNLM"/>
    </source>
</evidence>
<evidence type="ECO:0000256" key="2">
    <source>
        <dbReference type="SAM" id="MobiDB-lite"/>
    </source>
</evidence>
<evidence type="ECO:0000313" key="6">
    <source>
        <dbReference type="EMBL" id="CAE0458328.1"/>
    </source>
</evidence>
<dbReference type="SUPFAM" id="SSF57850">
    <property type="entry name" value="RING/U-box"/>
    <property type="match status" value="1"/>
</dbReference>
<keyword evidence="3" id="KW-1133">Transmembrane helix</keyword>
<keyword evidence="1" id="KW-0863">Zinc-finger</keyword>
<feature type="compositionally biased region" description="Basic residues" evidence="2">
    <location>
        <begin position="104"/>
        <end position="115"/>
    </location>
</feature>
<feature type="compositionally biased region" description="Polar residues" evidence="2">
    <location>
        <begin position="323"/>
        <end position="345"/>
    </location>
</feature>
<dbReference type="PANTHER" id="PTHR47417">
    <property type="entry name" value="SMR DOMAIN-CONTAINING PROTEIN YPL199C"/>
    <property type="match status" value="1"/>
</dbReference>
<dbReference type="PROSITE" id="PS50089">
    <property type="entry name" value="ZF_RING_2"/>
    <property type="match status" value="1"/>
</dbReference>
<evidence type="ECO:0000256" key="1">
    <source>
        <dbReference type="PROSITE-ProRule" id="PRU00175"/>
    </source>
</evidence>
<dbReference type="Gene3D" id="3.30.40.10">
    <property type="entry name" value="Zinc/RING finger domain, C3HC4 (zinc finger)"/>
    <property type="match status" value="1"/>
</dbReference>
<dbReference type="Gene3D" id="3.30.1370.110">
    <property type="match status" value="1"/>
</dbReference>
<feature type="transmembrane region" description="Helical" evidence="3">
    <location>
        <begin position="56"/>
        <end position="76"/>
    </location>
</feature>
<dbReference type="EMBL" id="HBIO01004606">
    <property type="protein sequence ID" value="CAE0458328.1"/>
    <property type="molecule type" value="Transcribed_RNA"/>
</dbReference>
<dbReference type="AlphaFoldDB" id="A0A7S3V5Q9"/>
<feature type="transmembrane region" description="Helical" evidence="3">
    <location>
        <begin position="25"/>
        <end position="44"/>
    </location>
</feature>
<feature type="domain" description="RING-type" evidence="4">
    <location>
        <begin position="411"/>
        <end position="463"/>
    </location>
</feature>
<dbReference type="GO" id="GO:0008270">
    <property type="term" value="F:zinc ion binding"/>
    <property type="evidence" value="ECO:0007669"/>
    <property type="project" value="UniProtKB-KW"/>
</dbReference>
<feature type="region of interest" description="Disordered" evidence="2">
    <location>
        <begin position="97"/>
        <end position="119"/>
    </location>
</feature>
<name>A0A7S3V5Q9_9STRA</name>
<evidence type="ECO:0000259" key="5">
    <source>
        <dbReference type="PROSITE" id="PS50828"/>
    </source>
</evidence>
<keyword evidence="1" id="KW-0479">Metal-binding</keyword>
<reference evidence="6" key="1">
    <citation type="submission" date="2021-01" db="EMBL/GenBank/DDBJ databases">
        <authorList>
            <person name="Corre E."/>
            <person name="Pelletier E."/>
            <person name="Niang G."/>
            <person name="Scheremetjew M."/>
            <person name="Finn R."/>
            <person name="Kale V."/>
            <person name="Holt S."/>
            <person name="Cochrane G."/>
            <person name="Meng A."/>
            <person name="Brown T."/>
            <person name="Cohen L."/>
        </authorList>
    </citation>
    <scope>NUCLEOTIDE SEQUENCE</scope>
    <source>
        <strain evidence="6">MM31A-1</strain>
    </source>
</reference>
<dbReference type="InterPro" id="IPR013083">
    <property type="entry name" value="Znf_RING/FYVE/PHD"/>
</dbReference>
<dbReference type="SUPFAM" id="SSF160443">
    <property type="entry name" value="SMR domain-like"/>
    <property type="match status" value="1"/>
</dbReference>
<keyword evidence="3" id="KW-0472">Membrane</keyword>